<dbReference type="SUPFAM" id="SSF53448">
    <property type="entry name" value="Nucleotide-diphospho-sugar transferases"/>
    <property type="match status" value="1"/>
</dbReference>
<dbReference type="PANTHER" id="PTHR36529:SF1">
    <property type="entry name" value="GLYCOSYLTRANSFERASE"/>
    <property type="match status" value="1"/>
</dbReference>
<dbReference type="EMBL" id="JADJEV010000003">
    <property type="protein sequence ID" value="MBK6973386.1"/>
    <property type="molecule type" value="Genomic_DNA"/>
</dbReference>
<dbReference type="AlphaFoldDB" id="A0A9D7E402"/>
<protein>
    <submittedName>
        <fullName evidence="1">TIGR04282 family arsenosugar biosynthesis glycosyltransferase</fullName>
    </submittedName>
</protein>
<sequence length="214" mass="22934">MARILVFAKAPLAGRVKTRLSPALDGEAAALLHRRMVLHTLNAACAAAPGRVELHCSPSPDHPFFADCAARHEVALARQIDGDIGARMAHALRNASRENPLLLIGTDCPGRTTNDLLAAIRALESGHDAVLGPVEDGGYSLIGLARFEPALFAGIAWSTDRVMTQTGARMTDLGFRWMNLPTLWDVDRPADLPRLRALFPALLDGIAIHACAPD</sequence>
<dbReference type="Proteomes" id="UP000807785">
    <property type="component" value="Unassembled WGS sequence"/>
</dbReference>
<dbReference type="PANTHER" id="PTHR36529">
    <property type="entry name" value="SLL1095 PROTEIN"/>
    <property type="match status" value="1"/>
</dbReference>
<evidence type="ECO:0000313" key="2">
    <source>
        <dbReference type="Proteomes" id="UP000807785"/>
    </source>
</evidence>
<accession>A0A9D7E402</accession>
<dbReference type="Gene3D" id="3.90.550.10">
    <property type="entry name" value="Spore Coat Polysaccharide Biosynthesis Protein SpsA, Chain A"/>
    <property type="match status" value="1"/>
</dbReference>
<dbReference type="InterPro" id="IPR029044">
    <property type="entry name" value="Nucleotide-diphossugar_trans"/>
</dbReference>
<gene>
    <name evidence="1" type="ORF">IPH26_10730</name>
</gene>
<dbReference type="Pfam" id="PF09837">
    <property type="entry name" value="DUF2064"/>
    <property type="match status" value="1"/>
</dbReference>
<comment type="caution">
    <text evidence="1">The sequence shown here is derived from an EMBL/GenBank/DDBJ whole genome shotgun (WGS) entry which is preliminary data.</text>
</comment>
<reference evidence="1" key="1">
    <citation type="submission" date="2020-10" db="EMBL/GenBank/DDBJ databases">
        <title>Connecting structure to function with the recovery of over 1000 high-quality activated sludge metagenome-assembled genomes encoding full-length rRNA genes using long-read sequencing.</title>
        <authorList>
            <person name="Singleton C.M."/>
            <person name="Petriglieri F."/>
            <person name="Kristensen J.M."/>
            <person name="Kirkegaard R.H."/>
            <person name="Michaelsen T.Y."/>
            <person name="Andersen M.H."/>
            <person name="Karst S.M."/>
            <person name="Dueholm M.S."/>
            <person name="Nielsen P.H."/>
            <person name="Albertsen M."/>
        </authorList>
    </citation>
    <scope>NUCLEOTIDE SEQUENCE</scope>
    <source>
        <strain evidence="1">Bjer_18-Q3-R1-45_BAT3C.347</strain>
    </source>
</reference>
<dbReference type="NCBIfam" id="TIGR04282">
    <property type="entry name" value="glyco_like_cofC"/>
    <property type="match status" value="1"/>
</dbReference>
<organism evidence="1 2">
    <name type="scientific">Candidatus Methylophosphatis roskildensis</name>
    <dbReference type="NCBI Taxonomy" id="2899263"/>
    <lineage>
        <taxon>Bacteria</taxon>
        <taxon>Pseudomonadati</taxon>
        <taxon>Pseudomonadota</taxon>
        <taxon>Betaproteobacteria</taxon>
        <taxon>Nitrosomonadales</taxon>
        <taxon>Sterolibacteriaceae</taxon>
        <taxon>Candidatus Methylophosphatis</taxon>
    </lineage>
</organism>
<dbReference type="InterPro" id="IPR018641">
    <property type="entry name" value="Trfase_1_rSAM/seldom-assoc"/>
</dbReference>
<proteinExistence type="predicted"/>
<name>A0A9D7E402_9PROT</name>
<evidence type="ECO:0000313" key="1">
    <source>
        <dbReference type="EMBL" id="MBK6973386.1"/>
    </source>
</evidence>